<dbReference type="PATRIC" id="fig|451644.5.peg.6684"/>
<protein>
    <submittedName>
        <fullName evidence="2">Uncharacterized protein</fullName>
    </submittedName>
</protein>
<feature type="region of interest" description="Disordered" evidence="1">
    <location>
        <begin position="26"/>
        <end position="60"/>
    </location>
</feature>
<reference evidence="2 3" key="1">
    <citation type="submission" date="2015-06" db="EMBL/GenBank/DDBJ databases">
        <title>Genome sequence of Mycobacterium conceptionense strain MLE.</title>
        <authorList>
            <person name="Greninger A.L."/>
            <person name="Cunningham G."/>
            <person name="Chiu C.Y."/>
            <person name="Miller S."/>
        </authorList>
    </citation>
    <scope>NUCLEOTIDE SEQUENCE [LARGE SCALE GENOMIC DNA]</scope>
    <source>
        <strain evidence="2 3">MLE</strain>
    </source>
</reference>
<proteinExistence type="predicted"/>
<evidence type="ECO:0000313" key="3">
    <source>
        <dbReference type="Proteomes" id="UP000037594"/>
    </source>
</evidence>
<evidence type="ECO:0000256" key="1">
    <source>
        <dbReference type="SAM" id="MobiDB-lite"/>
    </source>
</evidence>
<dbReference type="RefSeq" id="WP_048896498.1">
    <property type="nucleotide sequence ID" value="NZ_LFOD01000064.1"/>
</dbReference>
<sequence>MASMVIQKPNTGTGAPDYVAKMQGLRRSGAAGTHLPREDRRARTRSTARRRAIDREFAAG</sequence>
<name>A0A0J8U063_9MYCO</name>
<evidence type="ECO:0000313" key="2">
    <source>
        <dbReference type="EMBL" id="KMV13915.1"/>
    </source>
</evidence>
<accession>A0A0J8U063</accession>
<organism evidence="2 3">
    <name type="scientific">Mycolicibacterium conceptionense</name>
    <dbReference type="NCBI Taxonomy" id="451644"/>
    <lineage>
        <taxon>Bacteria</taxon>
        <taxon>Bacillati</taxon>
        <taxon>Actinomycetota</taxon>
        <taxon>Actinomycetes</taxon>
        <taxon>Mycobacteriales</taxon>
        <taxon>Mycobacteriaceae</taxon>
        <taxon>Mycolicibacterium</taxon>
    </lineage>
</organism>
<dbReference type="AlphaFoldDB" id="A0A0J8U063"/>
<feature type="compositionally biased region" description="Basic and acidic residues" evidence="1">
    <location>
        <begin position="51"/>
        <end position="60"/>
    </location>
</feature>
<dbReference type="Proteomes" id="UP000037594">
    <property type="component" value="Unassembled WGS sequence"/>
</dbReference>
<dbReference type="EMBL" id="LFOD01000064">
    <property type="protein sequence ID" value="KMV13915.1"/>
    <property type="molecule type" value="Genomic_DNA"/>
</dbReference>
<gene>
    <name evidence="2" type="ORF">ACT17_32550</name>
</gene>
<comment type="caution">
    <text evidence="2">The sequence shown here is derived from an EMBL/GenBank/DDBJ whole genome shotgun (WGS) entry which is preliminary data.</text>
</comment>